<dbReference type="RefSeq" id="WP_013558754.1">
    <property type="nucleotide sequence ID" value="NC_014960.1"/>
</dbReference>
<evidence type="ECO:0000259" key="3">
    <source>
        <dbReference type="Pfam" id="PF00881"/>
    </source>
</evidence>
<accession>E8N022</accession>
<dbReference type="InParanoid" id="E8N022"/>
<dbReference type="Proteomes" id="UP000008922">
    <property type="component" value="Chromosome"/>
</dbReference>
<sequence>METLEVIRNRCSLKEQISPREIEPGILYTVLDAARYAASSRNHQPWRFVVVQGQPAVQALVDAAVTGTNAVIRNAPVVIAVCARPQDDSISNGREYYLFDTGMAVANLLLAATDFGLVTHPMAGFDEAALKRHLHIPEDVRVLMITPLAYPASESYDEAARERLSQRSRKAFEEVVFFNRWGEIQPEMDAIRA</sequence>
<dbReference type="Gene3D" id="3.40.109.10">
    <property type="entry name" value="NADH Oxidase"/>
    <property type="match status" value="1"/>
</dbReference>
<dbReference type="InterPro" id="IPR000415">
    <property type="entry name" value="Nitroreductase-like"/>
</dbReference>
<reference evidence="4 5" key="1">
    <citation type="submission" date="2010-12" db="EMBL/GenBank/DDBJ databases">
        <title>Whole genome sequence of Anaerolinea thermophila UNI-1.</title>
        <authorList>
            <person name="Narita-Yamada S."/>
            <person name="Kishi E."/>
            <person name="Watanabe Y."/>
            <person name="Takasaki K."/>
            <person name="Ankai A."/>
            <person name="Oguchi A."/>
            <person name="Fukui S."/>
            <person name="Takahashi M."/>
            <person name="Yashiro I."/>
            <person name="Hosoyama A."/>
            <person name="Sekiguchi Y."/>
            <person name="Hanada S."/>
            <person name="Fujita N."/>
        </authorList>
    </citation>
    <scope>NUCLEOTIDE SEQUENCE [LARGE SCALE GENOMIC DNA]</scope>
    <source>
        <strain evidence="5">DSM 14523 / JCM 11388 / NBRC 100420 / UNI-1</strain>
    </source>
</reference>
<evidence type="ECO:0000313" key="4">
    <source>
        <dbReference type="EMBL" id="BAJ62357.1"/>
    </source>
</evidence>
<evidence type="ECO:0000313" key="5">
    <source>
        <dbReference type="Proteomes" id="UP000008922"/>
    </source>
</evidence>
<proteinExistence type="inferred from homology"/>
<dbReference type="KEGG" id="atm:ANT_03230"/>
<dbReference type="STRING" id="926569.ANT_03230"/>
<name>E8N022_ANATU</name>
<feature type="domain" description="Nitroreductase" evidence="3">
    <location>
        <begin position="7"/>
        <end position="57"/>
    </location>
</feature>
<gene>
    <name evidence="4" type="ordered locus">ANT_03230</name>
</gene>
<dbReference type="eggNOG" id="COG0778">
    <property type="taxonomic scope" value="Bacteria"/>
</dbReference>
<keyword evidence="2" id="KW-0560">Oxidoreductase</keyword>
<comment type="similarity">
    <text evidence="1">Belongs to the nitroreductase family.</text>
</comment>
<dbReference type="SUPFAM" id="SSF55469">
    <property type="entry name" value="FMN-dependent nitroreductase-like"/>
    <property type="match status" value="1"/>
</dbReference>
<dbReference type="PANTHER" id="PTHR43673">
    <property type="entry name" value="NAD(P)H NITROREDUCTASE YDGI-RELATED"/>
    <property type="match status" value="1"/>
</dbReference>
<dbReference type="Pfam" id="PF00881">
    <property type="entry name" value="Nitroreductase"/>
    <property type="match status" value="2"/>
</dbReference>
<organism evidence="4 5">
    <name type="scientific">Anaerolinea thermophila (strain DSM 14523 / JCM 11388 / NBRC 100420 / UNI-1)</name>
    <dbReference type="NCBI Taxonomy" id="926569"/>
    <lineage>
        <taxon>Bacteria</taxon>
        <taxon>Bacillati</taxon>
        <taxon>Chloroflexota</taxon>
        <taxon>Anaerolineae</taxon>
        <taxon>Anaerolineales</taxon>
        <taxon>Anaerolineaceae</taxon>
        <taxon>Anaerolinea</taxon>
    </lineage>
</organism>
<evidence type="ECO:0000256" key="2">
    <source>
        <dbReference type="ARBA" id="ARBA00023002"/>
    </source>
</evidence>
<protein>
    <submittedName>
        <fullName evidence="4">Nitroreductase</fullName>
    </submittedName>
</protein>
<dbReference type="AlphaFoldDB" id="E8N022"/>
<dbReference type="PANTHER" id="PTHR43673:SF10">
    <property type="entry name" value="NADH DEHYDROGENASE_NAD(P)H NITROREDUCTASE XCC3605-RELATED"/>
    <property type="match status" value="1"/>
</dbReference>
<dbReference type="FunCoup" id="E8N022">
    <property type="interactions" value="117"/>
</dbReference>
<evidence type="ECO:0000256" key="1">
    <source>
        <dbReference type="ARBA" id="ARBA00007118"/>
    </source>
</evidence>
<dbReference type="EMBL" id="AP012029">
    <property type="protein sequence ID" value="BAJ62357.1"/>
    <property type="molecule type" value="Genomic_DNA"/>
</dbReference>
<dbReference type="HOGENOM" id="CLU_070764_6_0_0"/>
<keyword evidence="5" id="KW-1185">Reference proteome</keyword>
<feature type="domain" description="Nitroreductase" evidence="3">
    <location>
        <begin position="63"/>
        <end position="149"/>
    </location>
</feature>
<dbReference type="GO" id="GO:0016491">
    <property type="term" value="F:oxidoreductase activity"/>
    <property type="evidence" value="ECO:0007669"/>
    <property type="project" value="UniProtKB-KW"/>
</dbReference>
<dbReference type="InterPro" id="IPR029479">
    <property type="entry name" value="Nitroreductase"/>
</dbReference>